<keyword evidence="10" id="KW-1185">Reference proteome</keyword>
<dbReference type="PATRIC" id="fig|592678.3.peg.21"/>
<gene>
    <name evidence="9" type="ORF">AmyhaDRAFT_0021</name>
</gene>
<dbReference type="Pfam" id="PF02608">
    <property type="entry name" value="Bmp"/>
    <property type="match status" value="1"/>
</dbReference>
<dbReference type="CDD" id="cd06354">
    <property type="entry name" value="PBP1_PrnA-like"/>
    <property type="match status" value="1"/>
</dbReference>
<dbReference type="Gene3D" id="3.40.50.2300">
    <property type="match status" value="2"/>
</dbReference>
<dbReference type="EMBL" id="AZAK01000001">
    <property type="protein sequence ID" value="ETA66268.1"/>
    <property type="molecule type" value="Genomic_DNA"/>
</dbReference>
<dbReference type="Proteomes" id="UP000054357">
    <property type="component" value="Unassembled WGS sequence"/>
</dbReference>
<dbReference type="PANTHER" id="PTHR34296">
    <property type="entry name" value="TRANSCRIPTIONAL ACTIVATOR PROTEIN MED"/>
    <property type="match status" value="1"/>
</dbReference>
<dbReference type="PROSITE" id="PS51257">
    <property type="entry name" value="PROKAR_LIPOPROTEIN"/>
    <property type="match status" value="1"/>
</dbReference>
<keyword evidence="5" id="KW-0472">Membrane</keyword>
<comment type="caution">
    <text evidence="9">The sequence shown here is derived from an EMBL/GenBank/DDBJ whole genome shotgun (WGS) entry which is preliminary data.</text>
</comment>
<protein>
    <submittedName>
        <fullName evidence="9">Putative ABC-type transport system, periplasmic component/surface lipoprotein</fullName>
    </submittedName>
</protein>
<dbReference type="InterPro" id="IPR050957">
    <property type="entry name" value="BMP_lipoprotein"/>
</dbReference>
<evidence type="ECO:0000256" key="6">
    <source>
        <dbReference type="ARBA" id="ARBA00023288"/>
    </source>
</evidence>
<accession>W9DN23</accession>
<dbReference type="InterPro" id="IPR003760">
    <property type="entry name" value="PnrA-like"/>
</dbReference>
<comment type="similarity">
    <text evidence="2">Belongs to the BMP lipoprotein family.</text>
</comment>
<dbReference type="HOGENOM" id="CLU_038813_0_0_11"/>
<dbReference type="SUPFAM" id="SSF53822">
    <property type="entry name" value="Periplasmic binding protein-like I"/>
    <property type="match status" value="1"/>
</dbReference>
<dbReference type="PANTHER" id="PTHR34296:SF2">
    <property type="entry name" value="ABC TRANSPORTER GUANOSINE-BINDING PROTEIN NUPN"/>
    <property type="match status" value="1"/>
</dbReference>
<keyword evidence="6 9" id="KW-0449">Lipoprotein</keyword>
<name>W9DN23_9PSEU</name>
<dbReference type="AlphaFoldDB" id="W9DN23"/>
<evidence type="ECO:0000256" key="3">
    <source>
        <dbReference type="ARBA" id="ARBA00022475"/>
    </source>
</evidence>
<evidence type="ECO:0000256" key="5">
    <source>
        <dbReference type="ARBA" id="ARBA00023136"/>
    </source>
</evidence>
<evidence type="ECO:0000259" key="8">
    <source>
        <dbReference type="Pfam" id="PF02608"/>
    </source>
</evidence>
<feature type="domain" description="ABC transporter substrate-binding protein PnrA-like" evidence="8">
    <location>
        <begin position="51"/>
        <end position="368"/>
    </location>
</feature>
<sequence>MRQTRRPTRRIQRTRAIAAIGAIALAVSACGEPPPANEPGGEQSESDFLACMVTDEGGVDDKSFNETSWNGLLNAYEAGVIAEPKYVEPKSASDYEPNLKNMVRDDCGMIVTVGFNLADATKASAEANPDQKYAIVDHLYVDQETFEPTPIDNVKSLVFNTQEAAFLAGYLAAGHSETGKVATWGGMKIPTVTIFMDGFYDGAQHYNEVNDADVQVLGWDKKSQDGQFVGDFSNSTVAKQLSENLISRGADVVMPVAGPIGESAAVAAKDAGDVALIWVDTDGYKTLTEYRDILLTSVVKGMDVAVEKAVTATAEGNFSNESFIGTLENEGVSIAPYHAFEDKLDDELKKEVDELRQQIISGELKVESDAAFSS</sequence>
<comment type="subcellular location">
    <subcellularLocation>
        <location evidence="1">Cell membrane</location>
        <topology evidence="1">Lipid-anchor</topology>
    </subcellularLocation>
</comment>
<evidence type="ECO:0000313" key="10">
    <source>
        <dbReference type="Proteomes" id="UP000054357"/>
    </source>
</evidence>
<reference evidence="9 10" key="1">
    <citation type="submission" date="2013-08" db="EMBL/GenBank/DDBJ databases">
        <authorList>
            <consortium name="DOE Joint Genome Institute"/>
            <person name="Klenk H.-P."/>
            <person name="Huntemann M."/>
            <person name="Han J."/>
            <person name="Chen A."/>
            <person name="Kyrpides N."/>
            <person name="Mavromatis K."/>
            <person name="Markowitz V."/>
            <person name="Palaniappan K."/>
            <person name="Ivanova N."/>
            <person name="Schaumberg A."/>
            <person name="Pati A."/>
            <person name="Liolios K."/>
            <person name="Nordberg H.P."/>
            <person name="Cantor M.N."/>
            <person name="Hua S.X."/>
            <person name="Woyke T."/>
        </authorList>
    </citation>
    <scope>NUCLEOTIDE SEQUENCE [LARGE SCALE GENOMIC DNA]</scope>
    <source>
        <strain evidence="9 10">YIM 93223</strain>
    </source>
</reference>
<feature type="signal peptide" evidence="7">
    <location>
        <begin position="1"/>
        <end position="31"/>
    </location>
</feature>
<evidence type="ECO:0000256" key="1">
    <source>
        <dbReference type="ARBA" id="ARBA00004193"/>
    </source>
</evidence>
<dbReference type="GO" id="GO:0005886">
    <property type="term" value="C:plasma membrane"/>
    <property type="evidence" value="ECO:0007669"/>
    <property type="project" value="UniProtKB-SubCell"/>
</dbReference>
<evidence type="ECO:0000313" key="9">
    <source>
        <dbReference type="EMBL" id="ETA66268.1"/>
    </source>
</evidence>
<evidence type="ECO:0000256" key="7">
    <source>
        <dbReference type="SAM" id="SignalP"/>
    </source>
</evidence>
<keyword evidence="4 7" id="KW-0732">Signal</keyword>
<proteinExistence type="inferred from homology"/>
<dbReference type="InterPro" id="IPR028082">
    <property type="entry name" value="Peripla_BP_I"/>
</dbReference>
<feature type="chain" id="PRO_5039293727" evidence="7">
    <location>
        <begin position="32"/>
        <end position="374"/>
    </location>
</feature>
<evidence type="ECO:0000256" key="2">
    <source>
        <dbReference type="ARBA" id="ARBA00008610"/>
    </source>
</evidence>
<evidence type="ECO:0000256" key="4">
    <source>
        <dbReference type="ARBA" id="ARBA00022729"/>
    </source>
</evidence>
<keyword evidence="3" id="KW-1003">Cell membrane</keyword>
<organism evidence="9 10">
    <name type="scientific">Haloechinothrix halophila YIM 93223</name>
    <dbReference type="NCBI Taxonomy" id="592678"/>
    <lineage>
        <taxon>Bacteria</taxon>
        <taxon>Bacillati</taxon>
        <taxon>Actinomycetota</taxon>
        <taxon>Actinomycetes</taxon>
        <taxon>Pseudonocardiales</taxon>
        <taxon>Pseudonocardiaceae</taxon>
        <taxon>Haloechinothrix</taxon>
    </lineage>
</organism>